<keyword evidence="2" id="KW-1185">Reference proteome</keyword>
<accession>A0A381EBW2</accession>
<dbReference type="Proteomes" id="UP000254572">
    <property type="component" value="Unassembled WGS sequence"/>
</dbReference>
<dbReference type="EMBL" id="UFUW01000001">
    <property type="protein sequence ID" value="SUX24518.1"/>
    <property type="molecule type" value="Genomic_DNA"/>
</dbReference>
<evidence type="ECO:0000313" key="2">
    <source>
        <dbReference type="Proteomes" id="UP000254572"/>
    </source>
</evidence>
<protein>
    <submittedName>
        <fullName evidence="1">Uncharacterized protein</fullName>
    </submittedName>
</protein>
<dbReference type="AlphaFoldDB" id="A0A381EBW2"/>
<name>A0A381EBW2_9GAMM</name>
<reference evidence="1 2" key="1">
    <citation type="submission" date="2018-06" db="EMBL/GenBank/DDBJ databases">
        <authorList>
            <consortium name="Pathogen Informatics"/>
            <person name="Doyle S."/>
        </authorList>
    </citation>
    <scope>NUCLEOTIDE SEQUENCE [LARGE SCALE GENOMIC DNA]</scope>
    <source>
        <strain evidence="1 2">NCTC13294</strain>
    </source>
</reference>
<evidence type="ECO:0000313" key="1">
    <source>
        <dbReference type="EMBL" id="SUX24518.1"/>
    </source>
</evidence>
<organism evidence="1 2">
    <name type="scientific">Cardiobacterium valvarum</name>
    <dbReference type="NCBI Taxonomy" id="194702"/>
    <lineage>
        <taxon>Bacteria</taxon>
        <taxon>Pseudomonadati</taxon>
        <taxon>Pseudomonadota</taxon>
        <taxon>Gammaproteobacteria</taxon>
        <taxon>Cardiobacteriales</taxon>
        <taxon>Cardiobacteriaceae</taxon>
        <taxon>Cardiobacterium</taxon>
    </lineage>
</organism>
<sequence length="129" mass="14081">MGISLASQKNYEKGLRSPDSKYIERLHLAGYDAMYVITGEANTMRLSREDSELLAVWHAADLARKTAAYNALVGNVPLPGVEIKKEYKFEGDFAVGENHGVILNNDEKNSGNKIGNITGSIIGNIKQGK</sequence>
<gene>
    <name evidence="1" type="ORF">NCTC13294_01914</name>
</gene>
<proteinExistence type="predicted"/>